<dbReference type="GeneID" id="25380899"/>
<protein>
    <submittedName>
        <fullName evidence="2">SNF7 family domain-containing protein, putative</fullName>
    </submittedName>
</protein>
<evidence type="ECO:0000313" key="2">
    <source>
        <dbReference type="EMBL" id="CDJ30985.1"/>
    </source>
</evidence>
<dbReference type="RefSeq" id="XP_013353550.1">
    <property type="nucleotide sequence ID" value="XM_013498096.1"/>
</dbReference>
<dbReference type="AlphaFoldDB" id="U6JZS6"/>
<keyword evidence="3" id="KW-1185">Reference proteome</keyword>
<gene>
    <name evidence="2" type="ORF">EMH_0063040</name>
</gene>
<sequence length="100" mass="12009">MLNEVLEDGTANFEDEEETEEEIHQELIEYANLEIDKQLPLQETIRRSPVREVPQLGHLQLQEQQQQQQQQQKRQQQQRQQHQAGRKPKQMLLQKISTNR</sequence>
<feature type="region of interest" description="Disordered" evidence="1">
    <location>
        <begin position="61"/>
        <end position="100"/>
    </location>
</feature>
<reference evidence="2" key="2">
    <citation type="submission" date="2013-10" db="EMBL/GenBank/DDBJ databases">
        <authorList>
            <person name="Aslett M."/>
        </authorList>
    </citation>
    <scope>NUCLEOTIDE SEQUENCE [LARGE SCALE GENOMIC DNA]</scope>
    <source>
        <strain evidence="2">Houghton</strain>
    </source>
</reference>
<name>U6JZS6_9EIME</name>
<reference evidence="2" key="1">
    <citation type="submission" date="2013-10" db="EMBL/GenBank/DDBJ databases">
        <title>Genomic analysis of the causative agents of coccidiosis in chickens.</title>
        <authorList>
            <person name="Reid A.J."/>
            <person name="Blake D."/>
            <person name="Billington K."/>
            <person name="Browne H."/>
            <person name="Dunn M."/>
            <person name="Hung S."/>
            <person name="Kawahara F."/>
            <person name="Miranda-Saavedra D."/>
            <person name="Mourier T."/>
            <person name="Nagra H."/>
            <person name="Otto T.D."/>
            <person name="Rawlings N."/>
            <person name="Sanchez A."/>
            <person name="Sanders M."/>
            <person name="Subramaniam C."/>
            <person name="Tay Y."/>
            <person name="Dear P."/>
            <person name="Doerig C."/>
            <person name="Gruber A."/>
            <person name="Parkinson J."/>
            <person name="Shirley M."/>
            <person name="Wan K.L."/>
            <person name="Berriman M."/>
            <person name="Tomley F."/>
            <person name="Pain A."/>
        </authorList>
    </citation>
    <scope>NUCLEOTIDE SEQUENCE [LARGE SCALE GENOMIC DNA]</scope>
    <source>
        <strain evidence="2">Houghton</strain>
    </source>
</reference>
<feature type="compositionally biased region" description="Low complexity" evidence="1">
    <location>
        <begin position="61"/>
        <end position="83"/>
    </location>
</feature>
<evidence type="ECO:0000313" key="3">
    <source>
        <dbReference type="Proteomes" id="UP000030744"/>
    </source>
</evidence>
<dbReference type="VEuPathDB" id="ToxoDB:EMH_0063040"/>
<dbReference type="EMBL" id="HG682946">
    <property type="protein sequence ID" value="CDJ30985.1"/>
    <property type="molecule type" value="Genomic_DNA"/>
</dbReference>
<accession>U6JZS6</accession>
<proteinExistence type="predicted"/>
<feature type="region of interest" description="Disordered" evidence="1">
    <location>
        <begin position="1"/>
        <end position="23"/>
    </location>
</feature>
<organism evidence="2 3">
    <name type="scientific">Eimeria mitis</name>
    <dbReference type="NCBI Taxonomy" id="44415"/>
    <lineage>
        <taxon>Eukaryota</taxon>
        <taxon>Sar</taxon>
        <taxon>Alveolata</taxon>
        <taxon>Apicomplexa</taxon>
        <taxon>Conoidasida</taxon>
        <taxon>Coccidia</taxon>
        <taxon>Eucoccidiorida</taxon>
        <taxon>Eimeriorina</taxon>
        <taxon>Eimeriidae</taxon>
        <taxon>Eimeria</taxon>
    </lineage>
</organism>
<evidence type="ECO:0000256" key="1">
    <source>
        <dbReference type="SAM" id="MobiDB-lite"/>
    </source>
</evidence>
<dbReference type="Proteomes" id="UP000030744">
    <property type="component" value="Unassembled WGS sequence"/>
</dbReference>